<feature type="chain" id="PRO_5019479412" description="Peptidase S1 domain-containing protein" evidence="6">
    <location>
        <begin position="25"/>
        <end position="352"/>
    </location>
</feature>
<dbReference type="Proteomes" id="UP000291116">
    <property type="component" value="Unassembled WGS sequence"/>
</dbReference>
<accession>A0A448ZQC2</accession>
<feature type="compositionally biased region" description="Basic residues" evidence="5">
    <location>
        <begin position="330"/>
        <end position="352"/>
    </location>
</feature>
<sequence>MMKMNTLKFFSCLAVAANIPSVFASPRVINGEDSKPGHFPYFVHFTTFTDIVEPKMASCGGTLIAPDLVLSAAHCNYGFHEPDRPWNVGMPVAIGAYGPFVHPNRPPEGSQVRYCAAWIPHPLWDDEKFVYDIALCKLNYPVTIDQSFVTLELNEDPHAPAVGTEVIGVGLGAIHPFDPIFPETLQNVTFPTRSHEVCKEIHSKGPYQKHVIDPELTLCADFDEMNGKTTCRGDSGGPLVKRVGLGDGSFVDIQYGLTSWGWWPQCRDAVFARISGVFDWIKATGCGRLNARGPFCGKPEEISMEFIYEFDCSDSLTSLWCEAFYQPTKSPKKTKAPKRTKAPKQTKAPKRT</sequence>
<dbReference type="PRINTS" id="PR00722">
    <property type="entry name" value="CHYMOTRYPSIN"/>
</dbReference>
<dbReference type="GO" id="GO:0006508">
    <property type="term" value="P:proteolysis"/>
    <property type="evidence" value="ECO:0007669"/>
    <property type="project" value="UniProtKB-KW"/>
</dbReference>
<keyword evidence="2" id="KW-0843">Virulence</keyword>
<dbReference type="OrthoDB" id="44567at2759"/>
<keyword evidence="4" id="KW-0645">Protease</keyword>
<dbReference type="InterPro" id="IPR001254">
    <property type="entry name" value="Trypsin_dom"/>
</dbReference>
<evidence type="ECO:0000256" key="4">
    <source>
        <dbReference type="RuleBase" id="RU363034"/>
    </source>
</evidence>
<evidence type="ECO:0000259" key="7">
    <source>
        <dbReference type="PROSITE" id="PS50240"/>
    </source>
</evidence>
<dbReference type="InterPro" id="IPR050430">
    <property type="entry name" value="Peptidase_S1"/>
</dbReference>
<evidence type="ECO:0000256" key="2">
    <source>
        <dbReference type="ARBA" id="ARBA00023026"/>
    </source>
</evidence>
<evidence type="ECO:0000256" key="6">
    <source>
        <dbReference type="SAM" id="SignalP"/>
    </source>
</evidence>
<keyword evidence="9" id="KW-1185">Reference proteome</keyword>
<organism evidence="8 9">
    <name type="scientific">Pseudo-nitzschia multistriata</name>
    <dbReference type="NCBI Taxonomy" id="183589"/>
    <lineage>
        <taxon>Eukaryota</taxon>
        <taxon>Sar</taxon>
        <taxon>Stramenopiles</taxon>
        <taxon>Ochrophyta</taxon>
        <taxon>Bacillariophyta</taxon>
        <taxon>Bacillariophyceae</taxon>
        <taxon>Bacillariophycidae</taxon>
        <taxon>Bacillariales</taxon>
        <taxon>Bacillariaceae</taxon>
        <taxon>Pseudo-nitzschia</taxon>
    </lineage>
</organism>
<keyword evidence="4" id="KW-0378">Hydrolase</keyword>
<dbReference type="EMBL" id="CAACVS010000627">
    <property type="protein sequence ID" value="VEU44194.1"/>
    <property type="molecule type" value="Genomic_DNA"/>
</dbReference>
<evidence type="ECO:0000313" key="8">
    <source>
        <dbReference type="EMBL" id="VEU44194.1"/>
    </source>
</evidence>
<dbReference type="SUPFAM" id="SSF50494">
    <property type="entry name" value="Trypsin-like serine proteases"/>
    <property type="match status" value="1"/>
</dbReference>
<comment type="similarity">
    <text evidence="1">Belongs to the peptidase S1 family.</text>
</comment>
<dbReference type="PANTHER" id="PTHR24276">
    <property type="entry name" value="POLYSERASE-RELATED"/>
    <property type="match status" value="1"/>
</dbReference>
<dbReference type="Pfam" id="PF00089">
    <property type="entry name" value="Trypsin"/>
    <property type="match status" value="1"/>
</dbReference>
<dbReference type="PROSITE" id="PS50240">
    <property type="entry name" value="TRYPSIN_DOM"/>
    <property type="match status" value="1"/>
</dbReference>
<gene>
    <name evidence="8" type="ORF">PSNMU_V1.4_AUG-EV-PASAV3_0112740</name>
</gene>
<feature type="signal peptide" evidence="6">
    <location>
        <begin position="1"/>
        <end position="24"/>
    </location>
</feature>
<dbReference type="SMART" id="SM00020">
    <property type="entry name" value="Tryp_SPc"/>
    <property type="match status" value="1"/>
</dbReference>
<dbReference type="InterPro" id="IPR018114">
    <property type="entry name" value="TRYPSIN_HIS"/>
</dbReference>
<evidence type="ECO:0000313" key="9">
    <source>
        <dbReference type="Proteomes" id="UP000291116"/>
    </source>
</evidence>
<protein>
    <recommendedName>
        <fullName evidence="7">Peptidase S1 domain-containing protein</fullName>
    </recommendedName>
</protein>
<dbReference type="InterPro" id="IPR009003">
    <property type="entry name" value="Peptidase_S1_PA"/>
</dbReference>
<dbReference type="AlphaFoldDB" id="A0A448ZQC2"/>
<dbReference type="InterPro" id="IPR043504">
    <property type="entry name" value="Peptidase_S1_PA_chymotrypsin"/>
</dbReference>
<evidence type="ECO:0000256" key="1">
    <source>
        <dbReference type="ARBA" id="ARBA00007664"/>
    </source>
</evidence>
<feature type="domain" description="Peptidase S1" evidence="7">
    <location>
        <begin position="28"/>
        <end position="286"/>
    </location>
</feature>
<keyword evidence="6" id="KW-0732">Signal</keyword>
<dbReference type="PROSITE" id="PS00134">
    <property type="entry name" value="TRYPSIN_HIS"/>
    <property type="match status" value="1"/>
</dbReference>
<feature type="region of interest" description="Disordered" evidence="5">
    <location>
        <begin position="329"/>
        <end position="352"/>
    </location>
</feature>
<proteinExistence type="inferred from homology"/>
<dbReference type="PANTHER" id="PTHR24276:SF91">
    <property type="entry name" value="AT26814P-RELATED"/>
    <property type="match status" value="1"/>
</dbReference>
<dbReference type="PROSITE" id="PS00135">
    <property type="entry name" value="TRYPSIN_SER"/>
    <property type="match status" value="1"/>
</dbReference>
<dbReference type="CDD" id="cd00190">
    <property type="entry name" value="Tryp_SPc"/>
    <property type="match status" value="1"/>
</dbReference>
<dbReference type="GO" id="GO:0004252">
    <property type="term" value="F:serine-type endopeptidase activity"/>
    <property type="evidence" value="ECO:0007669"/>
    <property type="project" value="InterPro"/>
</dbReference>
<dbReference type="InterPro" id="IPR033116">
    <property type="entry name" value="TRYPSIN_SER"/>
</dbReference>
<keyword evidence="4" id="KW-0720">Serine protease</keyword>
<dbReference type="InterPro" id="IPR001314">
    <property type="entry name" value="Peptidase_S1A"/>
</dbReference>
<reference evidence="8 9" key="1">
    <citation type="submission" date="2019-01" db="EMBL/GenBank/DDBJ databases">
        <authorList>
            <person name="Ferrante I. M."/>
        </authorList>
    </citation>
    <scope>NUCLEOTIDE SEQUENCE [LARGE SCALE GENOMIC DNA]</scope>
    <source>
        <strain evidence="8 9">B856</strain>
    </source>
</reference>
<keyword evidence="3" id="KW-1015">Disulfide bond</keyword>
<dbReference type="Gene3D" id="2.40.10.10">
    <property type="entry name" value="Trypsin-like serine proteases"/>
    <property type="match status" value="1"/>
</dbReference>
<evidence type="ECO:0000256" key="5">
    <source>
        <dbReference type="SAM" id="MobiDB-lite"/>
    </source>
</evidence>
<evidence type="ECO:0000256" key="3">
    <source>
        <dbReference type="ARBA" id="ARBA00023157"/>
    </source>
</evidence>
<name>A0A448ZQC2_9STRA</name>